<proteinExistence type="predicted"/>
<evidence type="ECO:0000256" key="1">
    <source>
        <dbReference type="SAM" id="MobiDB-lite"/>
    </source>
</evidence>
<dbReference type="Pfam" id="PF01471">
    <property type="entry name" value="PG_binding_1"/>
    <property type="match status" value="1"/>
</dbReference>
<dbReference type="SUPFAM" id="SSF47090">
    <property type="entry name" value="PGBD-like"/>
    <property type="match status" value="1"/>
</dbReference>
<feature type="region of interest" description="Disordered" evidence="1">
    <location>
        <begin position="1"/>
        <end position="32"/>
    </location>
</feature>
<dbReference type="Proteomes" id="UP000050902">
    <property type="component" value="Unassembled WGS sequence"/>
</dbReference>
<feature type="compositionally biased region" description="Basic and acidic residues" evidence="1">
    <location>
        <begin position="14"/>
        <end position="32"/>
    </location>
</feature>
<accession>A0ABR5NHE4</accession>
<keyword evidence="4" id="KW-1185">Reference proteome</keyword>
<feature type="region of interest" description="Disordered" evidence="1">
    <location>
        <begin position="144"/>
        <end position="163"/>
    </location>
</feature>
<dbReference type="InterPro" id="IPR036366">
    <property type="entry name" value="PGBDSf"/>
</dbReference>
<dbReference type="InterPro" id="IPR002477">
    <property type="entry name" value="Peptidoglycan-bd-like"/>
</dbReference>
<name>A0ABR5NHE4_9GAMM</name>
<sequence length="163" mass="17809">MVAGDKVFLPPKGRRQEARATDARHRFRRKGEPTRLKLQLTSMGEPRGNEPYTLVFADTVITGSTDGQGRIDQPIPGEVATAMLTLNEGREQYPLTIGLLEPVEEPRGVQQRLLNLGYDCGGEDGQAGAGTRAALLRFQAENGLQQSGEMDGPTRDALRDLHV</sequence>
<reference evidence="3 4" key="1">
    <citation type="submission" date="2015-05" db="EMBL/GenBank/DDBJ databases">
        <title>Genome sequencing and analysis of members of genus Stenotrophomonas.</title>
        <authorList>
            <person name="Patil P.P."/>
            <person name="Midha S."/>
            <person name="Patil P.B."/>
        </authorList>
    </citation>
    <scope>NUCLEOTIDE SEQUENCE [LARGE SCALE GENOMIC DNA]</scope>
    <source>
        <strain evidence="3 4">DSM 12575</strain>
    </source>
</reference>
<dbReference type="InterPro" id="IPR036365">
    <property type="entry name" value="PGBD-like_sf"/>
</dbReference>
<feature type="domain" description="Peptidoglycan binding-like" evidence="2">
    <location>
        <begin position="108"/>
        <end position="158"/>
    </location>
</feature>
<evidence type="ECO:0000313" key="3">
    <source>
        <dbReference type="EMBL" id="KRG55533.1"/>
    </source>
</evidence>
<organism evidence="3 4">
    <name type="scientific">Stenotrophomonas nitritireducens</name>
    <dbReference type="NCBI Taxonomy" id="83617"/>
    <lineage>
        <taxon>Bacteria</taxon>
        <taxon>Pseudomonadati</taxon>
        <taxon>Pseudomonadota</taxon>
        <taxon>Gammaproteobacteria</taxon>
        <taxon>Lysobacterales</taxon>
        <taxon>Lysobacteraceae</taxon>
        <taxon>Stenotrophomonas</taxon>
    </lineage>
</organism>
<dbReference type="EMBL" id="LDJG01000023">
    <property type="protein sequence ID" value="KRG55533.1"/>
    <property type="molecule type" value="Genomic_DNA"/>
</dbReference>
<gene>
    <name evidence="3" type="ORF">ABB22_14120</name>
</gene>
<evidence type="ECO:0000313" key="4">
    <source>
        <dbReference type="Proteomes" id="UP000050902"/>
    </source>
</evidence>
<evidence type="ECO:0000259" key="2">
    <source>
        <dbReference type="Pfam" id="PF01471"/>
    </source>
</evidence>
<feature type="compositionally biased region" description="Basic and acidic residues" evidence="1">
    <location>
        <begin position="152"/>
        <end position="163"/>
    </location>
</feature>
<comment type="caution">
    <text evidence="3">The sequence shown here is derived from an EMBL/GenBank/DDBJ whole genome shotgun (WGS) entry which is preliminary data.</text>
</comment>
<protein>
    <recommendedName>
        <fullName evidence="2">Peptidoglycan binding-like domain-containing protein</fullName>
    </recommendedName>
</protein>
<dbReference type="Gene3D" id="1.10.101.10">
    <property type="entry name" value="PGBD-like superfamily/PGBD"/>
    <property type="match status" value="1"/>
</dbReference>